<dbReference type="PANTHER" id="PTHR21192:SF2">
    <property type="entry name" value="NADH DEHYDROGENASE [UBIQUINONE] 1 ALPHA SUBCOMPLEX ASSEMBLY FACTOR 3"/>
    <property type="match status" value="1"/>
</dbReference>
<reference evidence="2 3" key="1">
    <citation type="submission" date="2015-01" db="EMBL/GenBank/DDBJ databases">
        <title>The Genome Sequence of Fonsecaea pedrosoi CBS 271.37.</title>
        <authorList>
            <consortium name="The Broad Institute Genomics Platform"/>
            <person name="Cuomo C."/>
            <person name="de Hoog S."/>
            <person name="Gorbushina A."/>
            <person name="Stielow B."/>
            <person name="Teixiera M."/>
            <person name="Abouelleil A."/>
            <person name="Chapman S.B."/>
            <person name="Priest M."/>
            <person name="Young S.K."/>
            <person name="Wortman J."/>
            <person name="Nusbaum C."/>
            <person name="Birren B."/>
        </authorList>
    </citation>
    <scope>NUCLEOTIDE SEQUENCE [LARGE SCALE GENOMIC DNA]</scope>
    <source>
        <strain evidence="2 3">CBS 271.37</strain>
    </source>
</reference>
<accession>A0A0D2GKL7</accession>
<dbReference type="RefSeq" id="XP_013285216.1">
    <property type="nucleotide sequence ID" value="XM_013429762.1"/>
</dbReference>
<feature type="compositionally biased region" description="Pro residues" evidence="1">
    <location>
        <begin position="184"/>
        <end position="193"/>
    </location>
</feature>
<feature type="region of interest" description="Disordered" evidence="1">
    <location>
        <begin position="172"/>
        <end position="197"/>
    </location>
</feature>
<name>A0A0D2GKL7_9EURO</name>
<dbReference type="GeneID" id="25303923"/>
<gene>
    <name evidence="2" type="ORF">Z517_04433</name>
</gene>
<evidence type="ECO:0000313" key="2">
    <source>
        <dbReference type="EMBL" id="KIW81408.1"/>
    </source>
</evidence>
<dbReference type="Proteomes" id="UP000053029">
    <property type="component" value="Unassembled WGS sequence"/>
</dbReference>
<dbReference type="SUPFAM" id="SSF64076">
    <property type="entry name" value="MTH938-like"/>
    <property type="match status" value="1"/>
</dbReference>
<evidence type="ECO:0000313" key="3">
    <source>
        <dbReference type="Proteomes" id="UP000053029"/>
    </source>
</evidence>
<keyword evidence="3" id="KW-1185">Reference proteome</keyword>
<evidence type="ECO:0008006" key="4">
    <source>
        <dbReference type="Google" id="ProtNLM"/>
    </source>
</evidence>
<feature type="compositionally biased region" description="Polar residues" evidence="1">
    <location>
        <begin position="63"/>
        <end position="84"/>
    </location>
</feature>
<proteinExistence type="predicted"/>
<sequence length="291" mass="31240">MRAPSTDLLRALRHAAAAAAPRQSLLSVHSNPSQISRCVGIASTRRQICHSPSSPTRHVRRALSTTAAQGRQQTLPGPSSSNEVSRARQINPRAPKTHDRGPPSKEDTQTDFSKMDILASAGVEEPATSIDACTADGFYLNNGVHTSGGKGVMLFGGEAFLWQPWMMSTTTHTTASAGDSEGGKPPPPPPPQPKDSRFTAFLNPRGLLTFPPSTLGLLSLLYPKPDLLILGTGRRLWMLSRETRKFLSEDLGIKVDVMDTANAAAAYNLLVMERGVEEVGSILIPEGWAGR</sequence>
<feature type="compositionally biased region" description="Basic and acidic residues" evidence="1">
    <location>
        <begin position="96"/>
        <end position="108"/>
    </location>
</feature>
<dbReference type="InterPro" id="IPR036748">
    <property type="entry name" value="MTH938-like_sf"/>
</dbReference>
<dbReference type="Gene3D" id="3.40.1230.10">
    <property type="entry name" value="MTH938-like"/>
    <property type="match status" value="1"/>
</dbReference>
<dbReference type="GO" id="GO:0032981">
    <property type="term" value="P:mitochondrial respiratory chain complex I assembly"/>
    <property type="evidence" value="ECO:0007669"/>
    <property type="project" value="TreeGrafter"/>
</dbReference>
<dbReference type="PANTHER" id="PTHR21192">
    <property type="entry name" value="NUCLEAR PROTEIN E3-3"/>
    <property type="match status" value="1"/>
</dbReference>
<dbReference type="InterPro" id="IPR007523">
    <property type="entry name" value="NDUFAF3/AAMDC"/>
</dbReference>
<dbReference type="VEuPathDB" id="FungiDB:Z517_04433"/>
<protein>
    <recommendedName>
        <fullName evidence="4">NADH dehydrogenase [ubiquinone] 1 alpha subcomplex assembly factor 3</fullName>
    </recommendedName>
</protein>
<organism evidence="2 3">
    <name type="scientific">Fonsecaea pedrosoi CBS 271.37</name>
    <dbReference type="NCBI Taxonomy" id="1442368"/>
    <lineage>
        <taxon>Eukaryota</taxon>
        <taxon>Fungi</taxon>
        <taxon>Dikarya</taxon>
        <taxon>Ascomycota</taxon>
        <taxon>Pezizomycotina</taxon>
        <taxon>Eurotiomycetes</taxon>
        <taxon>Chaetothyriomycetidae</taxon>
        <taxon>Chaetothyriales</taxon>
        <taxon>Herpotrichiellaceae</taxon>
        <taxon>Fonsecaea</taxon>
    </lineage>
</organism>
<dbReference type="Pfam" id="PF04430">
    <property type="entry name" value="DUF498"/>
    <property type="match status" value="1"/>
</dbReference>
<evidence type="ECO:0000256" key="1">
    <source>
        <dbReference type="SAM" id="MobiDB-lite"/>
    </source>
</evidence>
<dbReference type="STRING" id="1442368.A0A0D2GKL7"/>
<dbReference type="OrthoDB" id="20681at2759"/>
<dbReference type="HOGENOM" id="CLU_074390_0_0_1"/>
<dbReference type="GO" id="GO:0005743">
    <property type="term" value="C:mitochondrial inner membrane"/>
    <property type="evidence" value="ECO:0007669"/>
    <property type="project" value="TreeGrafter"/>
</dbReference>
<dbReference type="EMBL" id="KN846971">
    <property type="protein sequence ID" value="KIW81408.1"/>
    <property type="molecule type" value="Genomic_DNA"/>
</dbReference>
<feature type="region of interest" description="Disordered" evidence="1">
    <location>
        <begin position="48"/>
        <end position="111"/>
    </location>
</feature>
<dbReference type="AlphaFoldDB" id="A0A0D2GKL7"/>